<dbReference type="EMBL" id="JAZHXI010000001">
    <property type="protein sequence ID" value="KAL2075724.1"/>
    <property type="molecule type" value="Genomic_DNA"/>
</dbReference>
<evidence type="ECO:0000313" key="1">
    <source>
        <dbReference type="EMBL" id="KAL2075724.1"/>
    </source>
</evidence>
<accession>A0ABR4D313</accession>
<proteinExistence type="predicted"/>
<organism evidence="1 2">
    <name type="scientific">Oculimacula yallundae</name>
    <dbReference type="NCBI Taxonomy" id="86028"/>
    <lineage>
        <taxon>Eukaryota</taxon>
        <taxon>Fungi</taxon>
        <taxon>Dikarya</taxon>
        <taxon>Ascomycota</taxon>
        <taxon>Pezizomycotina</taxon>
        <taxon>Leotiomycetes</taxon>
        <taxon>Helotiales</taxon>
        <taxon>Ploettnerulaceae</taxon>
        <taxon>Oculimacula</taxon>
    </lineage>
</organism>
<comment type="caution">
    <text evidence="1">The sequence shown here is derived from an EMBL/GenBank/DDBJ whole genome shotgun (WGS) entry which is preliminary data.</text>
</comment>
<gene>
    <name evidence="1" type="ORF">VTL71DRAFT_667</name>
</gene>
<sequence length="127" mass="14206">MSQHFLSSSSISFLIIFKSNVRMILMLASRAEQADKRPVLNPHQTSLPSTGIANDHFVPSNAPLSSSVSSSCVLKAGFTTHRVTAYFFPEGFRSIHSLQATFRSADRDLECPRYILEIRVCDPQYLL</sequence>
<keyword evidence="2" id="KW-1185">Reference proteome</keyword>
<evidence type="ECO:0000313" key="2">
    <source>
        <dbReference type="Proteomes" id="UP001595075"/>
    </source>
</evidence>
<dbReference type="Proteomes" id="UP001595075">
    <property type="component" value="Unassembled WGS sequence"/>
</dbReference>
<name>A0ABR4D313_9HELO</name>
<protein>
    <submittedName>
        <fullName evidence="1">Uncharacterized protein</fullName>
    </submittedName>
</protein>
<reference evidence="1 2" key="1">
    <citation type="journal article" date="2024" name="Commun. Biol.">
        <title>Comparative genomic analysis of thermophilic fungi reveals convergent evolutionary adaptations and gene losses.</title>
        <authorList>
            <person name="Steindorff A.S."/>
            <person name="Aguilar-Pontes M.V."/>
            <person name="Robinson A.J."/>
            <person name="Andreopoulos B."/>
            <person name="LaButti K."/>
            <person name="Kuo A."/>
            <person name="Mondo S."/>
            <person name="Riley R."/>
            <person name="Otillar R."/>
            <person name="Haridas S."/>
            <person name="Lipzen A."/>
            <person name="Grimwood J."/>
            <person name="Schmutz J."/>
            <person name="Clum A."/>
            <person name="Reid I.D."/>
            <person name="Moisan M.C."/>
            <person name="Butler G."/>
            <person name="Nguyen T.T.M."/>
            <person name="Dewar K."/>
            <person name="Conant G."/>
            <person name="Drula E."/>
            <person name="Henrissat B."/>
            <person name="Hansel C."/>
            <person name="Singer S."/>
            <person name="Hutchinson M.I."/>
            <person name="de Vries R.P."/>
            <person name="Natvig D.O."/>
            <person name="Powell A.J."/>
            <person name="Tsang A."/>
            <person name="Grigoriev I.V."/>
        </authorList>
    </citation>
    <scope>NUCLEOTIDE SEQUENCE [LARGE SCALE GENOMIC DNA]</scope>
    <source>
        <strain evidence="1 2">CBS 494.80</strain>
    </source>
</reference>